<sequence length="162" mass="17393">MTEVALRPVEDADLDALFEQMRDPESVRMAAFTAADPDDRAAFDAQMARVRTSPGVTHRAVTADGTLVGTVAAFVIEGDTEVTYWIDRSRWGQGIAGRALALLLAAVPERPLFARVAGDNAGSLRVLRRAGFEVIGTEVSYANGRGAEIEETIMRLDGQAAD</sequence>
<feature type="domain" description="N-acetyltransferase" evidence="1">
    <location>
        <begin position="4"/>
        <end position="159"/>
    </location>
</feature>
<comment type="caution">
    <text evidence="2">The sequence shown here is derived from an EMBL/GenBank/DDBJ whole genome shotgun (WGS) entry which is preliminary data.</text>
</comment>
<accession>A0ABW4ATW9</accession>
<keyword evidence="3" id="KW-1185">Reference proteome</keyword>
<keyword evidence="2" id="KW-0012">Acyltransferase</keyword>
<name>A0ABW4ATW9_9ACTN</name>
<dbReference type="InterPro" id="IPR016181">
    <property type="entry name" value="Acyl_CoA_acyltransferase"/>
</dbReference>
<evidence type="ECO:0000313" key="3">
    <source>
        <dbReference type="Proteomes" id="UP001597183"/>
    </source>
</evidence>
<evidence type="ECO:0000313" key="2">
    <source>
        <dbReference type="EMBL" id="MFD1373626.1"/>
    </source>
</evidence>
<dbReference type="InterPro" id="IPR000182">
    <property type="entry name" value="GNAT_dom"/>
</dbReference>
<dbReference type="EC" id="2.3.-.-" evidence="2"/>
<dbReference type="Proteomes" id="UP001597183">
    <property type="component" value="Unassembled WGS sequence"/>
</dbReference>
<dbReference type="PANTHER" id="PTHR43328">
    <property type="entry name" value="ACETYLTRANSFERASE-RELATED"/>
    <property type="match status" value="1"/>
</dbReference>
<dbReference type="GO" id="GO:0016746">
    <property type="term" value="F:acyltransferase activity"/>
    <property type="evidence" value="ECO:0007669"/>
    <property type="project" value="UniProtKB-KW"/>
</dbReference>
<dbReference type="PROSITE" id="PS51186">
    <property type="entry name" value="GNAT"/>
    <property type="match status" value="1"/>
</dbReference>
<dbReference type="EMBL" id="JBHTMK010000070">
    <property type="protein sequence ID" value="MFD1373626.1"/>
    <property type="molecule type" value="Genomic_DNA"/>
</dbReference>
<evidence type="ECO:0000259" key="1">
    <source>
        <dbReference type="PROSITE" id="PS51186"/>
    </source>
</evidence>
<dbReference type="PANTHER" id="PTHR43328:SF1">
    <property type="entry name" value="N-ACETYLTRANSFERASE DOMAIN-CONTAINING PROTEIN"/>
    <property type="match status" value="1"/>
</dbReference>
<proteinExistence type="predicted"/>
<dbReference type="SUPFAM" id="SSF55729">
    <property type="entry name" value="Acyl-CoA N-acyltransferases (Nat)"/>
    <property type="match status" value="1"/>
</dbReference>
<dbReference type="Gene3D" id="3.40.630.30">
    <property type="match status" value="1"/>
</dbReference>
<dbReference type="Pfam" id="PF13302">
    <property type="entry name" value="Acetyltransf_3"/>
    <property type="match status" value="1"/>
</dbReference>
<reference evidence="3" key="1">
    <citation type="journal article" date="2019" name="Int. J. Syst. Evol. Microbiol.">
        <title>The Global Catalogue of Microorganisms (GCM) 10K type strain sequencing project: providing services to taxonomists for standard genome sequencing and annotation.</title>
        <authorList>
            <consortium name="The Broad Institute Genomics Platform"/>
            <consortium name="The Broad Institute Genome Sequencing Center for Infectious Disease"/>
            <person name="Wu L."/>
            <person name="Ma J."/>
        </authorList>
    </citation>
    <scope>NUCLEOTIDE SEQUENCE [LARGE SCALE GENOMIC DNA]</scope>
    <source>
        <strain evidence="3">CCM 7526</strain>
    </source>
</reference>
<protein>
    <submittedName>
        <fullName evidence="2">GNAT family N-acetyltransferase</fullName>
        <ecNumber evidence="2">2.3.-.-</ecNumber>
    </submittedName>
</protein>
<keyword evidence="2" id="KW-0808">Transferase</keyword>
<dbReference type="RefSeq" id="WP_317796592.1">
    <property type="nucleotide sequence ID" value="NZ_AP028461.1"/>
</dbReference>
<gene>
    <name evidence="2" type="ORF">ACFQ5G_50575</name>
</gene>
<organism evidence="2 3">
    <name type="scientific">Actinoplanes sichuanensis</name>
    <dbReference type="NCBI Taxonomy" id="512349"/>
    <lineage>
        <taxon>Bacteria</taxon>
        <taxon>Bacillati</taxon>
        <taxon>Actinomycetota</taxon>
        <taxon>Actinomycetes</taxon>
        <taxon>Micromonosporales</taxon>
        <taxon>Micromonosporaceae</taxon>
        <taxon>Actinoplanes</taxon>
    </lineage>
</organism>